<dbReference type="EMBL" id="BONZ01000086">
    <property type="protein sequence ID" value="GIH19863.1"/>
    <property type="molecule type" value="Genomic_DNA"/>
</dbReference>
<proteinExistence type="predicted"/>
<name>A0A8J3QZP3_9ACTN</name>
<reference evidence="1" key="1">
    <citation type="submission" date="2021-01" db="EMBL/GenBank/DDBJ databases">
        <title>Whole genome shotgun sequence of Rugosimonospora africana NBRC 104875.</title>
        <authorList>
            <person name="Komaki H."/>
            <person name="Tamura T."/>
        </authorList>
    </citation>
    <scope>NUCLEOTIDE SEQUENCE</scope>
    <source>
        <strain evidence="1">NBRC 104875</strain>
    </source>
</reference>
<gene>
    <name evidence="1" type="ORF">Raf01_80350</name>
</gene>
<sequence>MTDLRALIGELASALAGTSVAVLQARYHRGGSSLHTFDAAGRPAFADTGLALHAALPALDEALRPAGEARPLVVELVRDGAGHAELGYTFDLPTVAPARLILDPGYRSRRHSASPSPAPAGVAVTDRPTHPRVLATVRALVAEFAHEYERKTGRAPRLGAGHSEKDIRAAEAAMGLRLPEDLRALYRTVSSDEEYGLLGAGALLHPTVWRLRLASGSPVAIGTLADLPVLSHLDLSAADVKDLRRLTELPGLRVLELNLAQWRELRECGALPPRLAAAALNGFAGLREVDEWADWLREAAGQG</sequence>
<evidence type="ECO:0000313" key="2">
    <source>
        <dbReference type="Proteomes" id="UP000642748"/>
    </source>
</evidence>
<dbReference type="AlphaFoldDB" id="A0A8J3QZP3"/>
<dbReference type="Proteomes" id="UP000642748">
    <property type="component" value="Unassembled WGS sequence"/>
</dbReference>
<protein>
    <recommendedName>
        <fullName evidence="3">Knr4/Smi1-like domain-containing protein</fullName>
    </recommendedName>
</protein>
<accession>A0A8J3QZP3</accession>
<organism evidence="1 2">
    <name type="scientific">Rugosimonospora africana</name>
    <dbReference type="NCBI Taxonomy" id="556532"/>
    <lineage>
        <taxon>Bacteria</taxon>
        <taxon>Bacillati</taxon>
        <taxon>Actinomycetota</taxon>
        <taxon>Actinomycetes</taxon>
        <taxon>Micromonosporales</taxon>
        <taxon>Micromonosporaceae</taxon>
        <taxon>Rugosimonospora</taxon>
    </lineage>
</organism>
<keyword evidence="2" id="KW-1185">Reference proteome</keyword>
<dbReference type="RefSeq" id="WP_203923308.1">
    <property type="nucleotide sequence ID" value="NZ_BONZ01000086.1"/>
</dbReference>
<evidence type="ECO:0000313" key="1">
    <source>
        <dbReference type="EMBL" id="GIH19863.1"/>
    </source>
</evidence>
<evidence type="ECO:0008006" key="3">
    <source>
        <dbReference type="Google" id="ProtNLM"/>
    </source>
</evidence>
<comment type="caution">
    <text evidence="1">The sequence shown here is derived from an EMBL/GenBank/DDBJ whole genome shotgun (WGS) entry which is preliminary data.</text>
</comment>